<dbReference type="Proteomes" id="UP000035514">
    <property type="component" value="Unassembled WGS sequence"/>
</dbReference>
<feature type="non-terminal residue" evidence="2">
    <location>
        <position position="100"/>
    </location>
</feature>
<evidence type="ECO:0000259" key="1">
    <source>
        <dbReference type="PROSITE" id="PS50994"/>
    </source>
</evidence>
<dbReference type="InterPro" id="IPR050900">
    <property type="entry name" value="Transposase_IS3/IS150/IS904"/>
</dbReference>
<accession>A0A0G9K622</accession>
<reference evidence="2 3" key="1">
    <citation type="submission" date="2014-01" db="EMBL/GenBank/DDBJ databases">
        <title>Development of a Comparative Genomic Fingerprinting Assay for High Resolution Genotyping of Arcobacter butzleri.</title>
        <authorList>
            <person name="Webb A.L."/>
            <person name="Inglis G.D."/>
            <person name="Kruczkiewicz P."/>
            <person name="Selinger L.B."/>
            <person name="Taboada E.N."/>
        </authorList>
    </citation>
    <scope>NUCLEOTIDE SEQUENCE [LARGE SCALE GENOMIC DNA]</scope>
    <source>
        <strain evidence="2 3">L348</strain>
    </source>
</reference>
<dbReference type="RefSeq" id="WP_046996150.1">
    <property type="nucleotide sequence ID" value="NZ_JAIQ01000041.1"/>
</dbReference>
<protein>
    <recommendedName>
        <fullName evidence="1">Integrase catalytic domain-containing protein</fullName>
    </recommendedName>
</protein>
<evidence type="ECO:0000313" key="3">
    <source>
        <dbReference type="Proteomes" id="UP000035514"/>
    </source>
</evidence>
<proteinExistence type="predicted"/>
<dbReference type="InterPro" id="IPR001584">
    <property type="entry name" value="Integrase_cat-core"/>
</dbReference>
<dbReference type="AlphaFoldDB" id="A0A0G9K622"/>
<sequence length="100" mass="11914">QSTSLIIEALKKTTHRIKNHKVILHSDQGSQYSSYEYQTFLKYHNIIPSMSRRGNCYDNAVAESFFKTLKKELVRKTIFHTRAEARDKIFEYIEMFYNSK</sequence>
<dbReference type="PROSITE" id="PS50994">
    <property type="entry name" value="INTEGRASE"/>
    <property type="match status" value="1"/>
</dbReference>
<gene>
    <name evidence="2" type="ORF">AA20_01720</name>
</gene>
<dbReference type="Gene3D" id="3.30.420.10">
    <property type="entry name" value="Ribonuclease H-like superfamily/Ribonuclease H"/>
    <property type="match status" value="1"/>
</dbReference>
<dbReference type="InterPro" id="IPR012337">
    <property type="entry name" value="RNaseH-like_sf"/>
</dbReference>
<dbReference type="Pfam" id="PF13333">
    <property type="entry name" value="rve_2"/>
    <property type="match status" value="1"/>
</dbReference>
<dbReference type="EMBL" id="JAIQ01000041">
    <property type="protein sequence ID" value="KLE02002.1"/>
    <property type="molecule type" value="Genomic_DNA"/>
</dbReference>
<feature type="domain" description="Integrase catalytic" evidence="1">
    <location>
        <begin position="1"/>
        <end position="100"/>
    </location>
</feature>
<dbReference type="PANTHER" id="PTHR46889">
    <property type="entry name" value="TRANSPOSASE INSF FOR INSERTION SEQUENCE IS3B-RELATED"/>
    <property type="match status" value="1"/>
</dbReference>
<dbReference type="InterPro" id="IPR036397">
    <property type="entry name" value="RNaseH_sf"/>
</dbReference>
<dbReference type="GO" id="GO:0015074">
    <property type="term" value="P:DNA integration"/>
    <property type="evidence" value="ECO:0007669"/>
    <property type="project" value="InterPro"/>
</dbReference>
<dbReference type="PANTHER" id="PTHR46889:SF4">
    <property type="entry name" value="TRANSPOSASE INSO FOR INSERTION SEQUENCE ELEMENT IS911B-RELATED"/>
    <property type="match status" value="1"/>
</dbReference>
<name>A0A0G9K622_9BACT</name>
<comment type="caution">
    <text evidence="2">The sequence shown here is derived from an EMBL/GenBank/DDBJ whole genome shotgun (WGS) entry which is preliminary data.</text>
</comment>
<organism evidence="2 3">
    <name type="scientific">Aliarcobacter butzleri L348</name>
    <dbReference type="NCBI Taxonomy" id="1447256"/>
    <lineage>
        <taxon>Bacteria</taxon>
        <taxon>Pseudomonadati</taxon>
        <taxon>Campylobacterota</taxon>
        <taxon>Epsilonproteobacteria</taxon>
        <taxon>Campylobacterales</taxon>
        <taxon>Arcobacteraceae</taxon>
        <taxon>Aliarcobacter</taxon>
    </lineage>
</organism>
<dbReference type="Pfam" id="PF00665">
    <property type="entry name" value="rve"/>
    <property type="match status" value="1"/>
</dbReference>
<evidence type="ECO:0000313" key="2">
    <source>
        <dbReference type="EMBL" id="KLE02002.1"/>
    </source>
</evidence>
<feature type="non-terminal residue" evidence="2">
    <location>
        <position position="1"/>
    </location>
</feature>
<dbReference type="GO" id="GO:0003676">
    <property type="term" value="F:nucleic acid binding"/>
    <property type="evidence" value="ECO:0007669"/>
    <property type="project" value="InterPro"/>
</dbReference>
<dbReference type="SUPFAM" id="SSF53098">
    <property type="entry name" value="Ribonuclease H-like"/>
    <property type="match status" value="1"/>
</dbReference>